<dbReference type="Pfam" id="PF23637">
    <property type="entry name" value="SH3BP4_C"/>
    <property type="match status" value="1"/>
</dbReference>
<reference evidence="8" key="2">
    <citation type="submission" date="2025-08" db="UniProtKB">
        <authorList>
            <consortium name="Ensembl"/>
        </authorList>
    </citation>
    <scope>IDENTIFICATION</scope>
</reference>
<evidence type="ECO:0000259" key="6">
    <source>
        <dbReference type="PROSITE" id="PS50002"/>
    </source>
</evidence>
<keyword evidence="9" id="KW-1185">Reference proteome</keyword>
<evidence type="ECO:0000256" key="2">
    <source>
        <dbReference type="ARBA" id="ARBA00022443"/>
    </source>
</evidence>
<feature type="domain" description="ZU5" evidence="7">
    <location>
        <begin position="548"/>
        <end position="685"/>
    </location>
</feature>
<evidence type="ECO:0000259" key="7">
    <source>
        <dbReference type="PROSITE" id="PS51145"/>
    </source>
</evidence>
<dbReference type="InterPro" id="IPR056181">
    <property type="entry name" value="SH3BP4_C"/>
</dbReference>
<accession>A0A8C6KDW6</accession>
<evidence type="ECO:0000313" key="8">
    <source>
        <dbReference type="Ensembl" id="ENSNFUP00015002871.1"/>
    </source>
</evidence>
<evidence type="ECO:0000256" key="3">
    <source>
        <dbReference type="ARBA" id="ARBA00023242"/>
    </source>
</evidence>
<dbReference type="GO" id="GO:0005634">
    <property type="term" value="C:nucleus"/>
    <property type="evidence" value="ECO:0007669"/>
    <property type="project" value="UniProtKB-SubCell"/>
</dbReference>
<dbReference type="Pfam" id="PF24094">
    <property type="entry name" value="DEATH_SH3BP4"/>
    <property type="match status" value="1"/>
</dbReference>
<evidence type="ECO:0000256" key="1">
    <source>
        <dbReference type="ARBA" id="ARBA00004123"/>
    </source>
</evidence>
<dbReference type="PANTHER" id="PTHR15603">
    <property type="entry name" value="SH3 DOMAIN-CONTAINING PROTEIN"/>
    <property type="match status" value="1"/>
</dbReference>
<dbReference type="PANTHER" id="PTHR15603:SF1">
    <property type="entry name" value="METASTASIS-ASSOCIATED IN COLON CANCER PROTEIN 1"/>
    <property type="match status" value="1"/>
</dbReference>
<dbReference type="InterPro" id="IPR000906">
    <property type="entry name" value="ZU5_dom"/>
</dbReference>
<dbReference type="InterPro" id="IPR056182">
    <property type="entry name" value="UPA_SH3BP4"/>
</dbReference>
<gene>
    <name evidence="8" type="primary">MACC1</name>
    <name evidence="8" type="synonym">macc1</name>
</gene>
<dbReference type="Ensembl" id="ENSNFUT00015003051.1">
    <property type="protein sequence ID" value="ENSNFUP00015002871.1"/>
    <property type="gene ID" value="ENSNFUG00015001453.1"/>
</dbReference>
<dbReference type="AlphaFoldDB" id="A0A8C6KDW6"/>
<feature type="region of interest" description="Disordered" evidence="5">
    <location>
        <begin position="360"/>
        <end position="382"/>
    </location>
</feature>
<dbReference type="Proteomes" id="UP000694548">
    <property type="component" value="Chromosome sgr05"/>
</dbReference>
<organism evidence="8 9">
    <name type="scientific">Nothobranchius furzeri</name>
    <name type="common">Turquoise killifish</name>
    <dbReference type="NCBI Taxonomy" id="105023"/>
    <lineage>
        <taxon>Eukaryota</taxon>
        <taxon>Metazoa</taxon>
        <taxon>Chordata</taxon>
        <taxon>Craniata</taxon>
        <taxon>Vertebrata</taxon>
        <taxon>Euteleostomi</taxon>
        <taxon>Actinopterygii</taxon>
        <taxon>Neopterygii</taxon>
        <taxon>Teleostei</taxon>
        <taxon>Neoteleostei</taxon>
        <taxon>Acanthomorphata</taxon>
        <taxon>Ovalentaria</taxon>
        <taxon>Atherinomorphae</taxon>
        <taxon>Cyprinodontiformes</taxon>
        <taxon>Nothobranchiidae</taxon>
        <taxon>Nothobranchius</taxon>
    </lineage>
</organism>
<keyword evidence="3" id="KW-0539">Nucleus</keyword>
<evidence type="ECO:0000313" key="9">
    <source>
        <dbReference type="Proteomes" id="UP000694548"/>
    </source>
</evidence>
<feature type="region of interest" description="Disordered" evidence="5">
    <location>
        <begin position="256"/>
        <end position="289"/>
    </location>
</feature>
<dbReference type="PROSITE" id="PS50002">
    <property type="entry name" value="SH3"/>
    <property type="match status" value="1"/>
</dbReference>
<proteinExistence type="predicted"/>
<dbReference type="GeneTree" id="ENSGT00390000013151"/>
<dbReference type="FunFam" id="2.60.220.30:FF:000016">
    <property type="entry name" value="MET transcriptional regulator MACC1"/>
    <property type="match status" value="1"/>
</dbReference>
<reference evidence="8" key="3">
    <citation type="submission" date="2025-09" db="UniProtKB">
        <authorList>
            <consortium name="Ensembl"/>
        </authorList>
    </citation>
    <scope>IDENTIFICATION</scope>
</reference>
<dbReference type="Gene3D" id="2.60.220.30">
    <property type="match status" value="1"/>
</dbReference>
<evidence type="ECO:0000256" key="4">
    <source>
        <dbReference type="PROSITE-ProRule" id="PRU00192"/>
    </source>
</evidence>
<protein>
    <submittedName>
        <fullName evidence="8">MET transcriptional regulator MACC1</fullName>
    </submittedName>
</protein>
<reference evidence="8" key="1">
    <citation type="submission" date="2014-08" db="EMBL/GenBank/DDBJ databases">
        <authorList>
            <person name="Senf B."/>
            <person name="Petzold A."/>
            <person name="Downie B.R."/>
            <person name="Koch P."/>
            <person name="Platzer M."/>
        </authorList>
    </citation>
    <scope>NUCLEOTIDE SEQUENCE [LARGE SCALE GENOMIC DNA]</scope>
    <source>
        <strain evidence="8">GRZ</strain>
    </source>
</reference>
<dbReference type="InterPro" id="IPR056183">
    <property type="entry name" value="DEATH_SH3BP4"/>
</dbReference>
<dbReference type="InterPro" id="IPR001452">
    <property type="entry name" value="SH3_domain"/>
</dbReference>
<evidence type="ECO:0000256" key="5">
    <source>
        <dbReference type="SAM" id="MobiDB-lite"/>
    </source>
</evidence>
<dbReference type="GO" id="GO:0005737">
    <property type="term" value="C:cytoplasm"/>
    <property type="evidence" value="ECO:0007669"/>
    <property type="project" value="TreeGrafter"/>
</dbReference>
<keyword evidence="2 4" id="KW-0728">SH3 domain</keyword>
<dbReference type="PROSITE" id="PS51145">
    <property type="entry name" value="ZU5"/>
    <property type="match status" value="1"/>
</dbReference>
<comment type="subcellular location">
    <subcellularLocation>
        <location evidence="1">Nucleus</location>
    </subcellularLocation>
</comment>
<dbReference type="GO" id="GO:0048701">
    <property type="term" value="P:embryonic cranial skeleton morphogenesis"/>
    <property type="evidence" value="ECO:0007669"/>
    <property type="project" value="Ensembl"/>
</dbReference>
<sequence length="1184" mass="129793">MATSLLGEEPRLGSTPLAMLAATCNKIGSPSPSPSAISDNSSSFGKGFHPWKRAAASSCSLGSGLSGFGVSRNGSGISDSFGTNNSSGSSAFSLTSGTSPGSHFGNDYSVFQASVSSSSQESSHQPVFISKVHTSVDSLQGIYPRMSVAHPYESWFKSSHPGIPAGDVGSSGASAWWDVGAGWIDVQNPNGAALQSSLHSGGLQSSLHSPLGGYNSDYSSLSHSAFSTSPSPHLLTSGQHLMDGFKPVLPSYTDTSPSPLAGAGGTMLSGAPPATLAGSPRSSARRYSGRATCDCPNCQEAERLGPAGASLRRKGLHSCHIPGCGKVYDENMAAGRAMSFRRVGSLMRSKSEGTLIDLNDTASTSDHLNGEHASGRAQTSEWQLLRPQLSDSSETKSPNPFWNKLSGSNPFLNEIIHNNLDKCESNTSDAQQEETADLDTKNEDAFSTSSDDDNVGKFLENKHKVNNQSGRWRSASDILDNLERKEPKCKSDYKPPGAVLNPDFEWLKNDREAYKMAWLSHRQLTRSCLDLNVISQSPGWSQTQATNFQVISKIDHNGGSVQLPESKISIHVPQGHVPPGEIQEVTLKAMLDPPPGLNNNYMTTMSPLLEVLLSNINTKECLSVEIKLSGEVKTDPESQVMTTVSGLVSNKRGGPYAKINNCEIHKNMMQMKLLDLKTRFFVIAIAETSKLPSPTMSVWDYLDRQITVAVYGPRYIHPSFKVVIVVCCHEEVPPKLPFSDICRGNKTLPPLILQLWGKHSFKPSPLKDFSLRVGIKGSMFKIKPEDEVKQVRQSQLKIGTVLHLPVTLTCPSIADVVPFVLGIDVKESNSSSATFHVPSPPAAPIRSEKRLPRHAERKVELLKTVSIPEEPSPDLPKFTNLPINVQCYGVALKPVIRQTRVDYLLEYFKGDTVALLSKETVKSVGNLKVKEWYIGFLRGKIGLVHHKNIKLITKDQVIDFTGVKITTENLLGNMTLPFRKFTYMYSAIQTLVTEHITSWRHFANALGYEDQPLDTITRRQAETEADKVACVLEKLKEDCHTDRYRRKFLHELMLGLLKMDSVNLVAKVIQNTVILSAAVELGIRWRELAEKMGKLSSTHIADYEAPHRGTNGEVCSQSMWKPAYDFLYSWSLPYGDGYRDMIQDLHLALDKMKNPVTKQWRHLTGALITVNCLDVFRDSAFPKP</sequence>
<feature type="region of interest" description="Disordered" evidence="5">
    <location>
        <begin position="425"/>
        <end position="455"/>
    </location>
</feature>
<dbReference type="Pfam" id="PF23640">
    <property type="entry name" value="UPA_SH3BP4"/>
    <property type="match status" value="1"/>
</dbReference>
<name>A0A8C6KDW6_NOTFU</name>
<dbReference type="CDD" id="cd01670">
    <property type="entry name" value="Death"/>
    <property type="match status" value="1"/>
</dbReference>
<dbReference type="CDD" id="cd22538">
    <property type="entry name" value="SP8_N"/>
    <property type="match status" value="1"/>
</dbReference>
<feature type="domain" description="SH3" evidence="6">
    <location>
        <begin position="884"/>
        <end position="954"/>
    </location>
</feature>